<comment type="caution">
    <text evidence="2">The sequence shown here is derived from an EMBL/GenBank/DDBJ whole genome shotgun (WGS) entry which is preliminary data.</text>
</comment>
<dbReference type="Proteomes" id="UP000253508">
    <property type="component" value="Unassembled WGS sequence"/>
</dbReference>
<gene>
    <name evidence="2" type="ORF">DTO57_02985</name>
</gene>
<name>A0A367Y6W9_9MICO</name>
<dbReference type="EMBL" id="QORO01000001">
    <property type="protein sequence ID" value="RCK61613.1"/>
    <property type="molecule type" value="Genomic_DNA"/>
</dbReference>
<evidence type="ECO:0000313" key="2">
    <source>
        <dbReference type="EMBL" id="RCK61613.1"/>
    </source>
</evidence>
<dbReference type="RefSeq" id="WP_114116718.1">
    <property type="nucleotide sequence ID" value="NZ_BMHU01000001.1"/>
</dbReference>
<dbReference type="AlphaFoldDB" id="A0A367Y6W9"/>
<evidence type="ECO:0000313" key="3">
    <source>
        <dbReference type="Proteomes" id="UP000253508"/>
    </source>
</evidence>
<dbReference type="CDD" id="cd00085">
    <property type="entry name" value="HNHc"/>
    <property type="match status" value="1"/>
</dbReference>
<organism evidence="2 3">
    <name type="scientific">Microbacterium sorbitolivorans</name>
    <dbReference type="NCBI Taxonomy" id="1867410"/>
    <lineage>
        <taxon>Bacteria</taxon>
        <taxon>Bacillati</taxon>
        <taxon>Actinomycetota</taxon>
        <taxon>Actinomycetes</taxon>
        <taxon>Micrococcales</taxon>
        <taxon>Microbacteriaceae</taxon>
        <taxon>Microbacterium</taxon>
    </lineage>
</organism>
<keyword evidence="3" id="KW-1185">Reference proteome</keyword>
<dbReference type="SMART" id="SM00507">
    <property type="entry name" value="HNHc"/>
    <property type="match status" value="1"/>
</dbReference>
<dbReference type="InterPro" id="IPR003615">
    <property type="entry name" value="HNH_nuc"/>
</dbReference>
<proteinExistence type="predicted"/>
<evidence type="ECO:0000259" key="1">
    <source>
        <dbReference type="SMART" id="SM00507"/>
    </source>
</evidence>
<accession>A0A367Y6W9</accession>
<dbReference type="OrthoDB" id="5177627at2"/>
<keyword evidence="2" id="KW-0540">Nuclease</keyword>
<keyword evidence="2" id="KW-0378">Hydrolase</keyword>
<feature type="domain" description="HNH nuclease" evidence="1">
    <location>
        <begin position="63"/>
        <end position="115"/>
    </location>
</feature>
<dbReference type="GO" id="GO:0004519">
    <property type="term" value="F:endonuclease activity"/>
    <property type="evidence" value="ECO:0007669"/>
    <property type="project" value="UniProtKB-KW"/>
</dbReference>
<sequence length="177" mass="19364">MAGVRVVTVQGSPASSYAEDGLTALPESVVDRRICNTGVVRVDVDAAANPLNVGRTRRLFTPAQRVALGVRDGGCRWEGCDRQASYCEAHHIDPFGQGGRTDVDRGILLCRFHHMQLHRGGWRITREDKDDFVLHSPDGNAVALTPRLALRRTFAHVTQPAARFRRADTTGKDPPAG</sequence>
<reference evidence="2 3" key="1">
    <citation type="submission" date="2018-07" db="EMBL/GenBank/DDBJ databases">
        <title>Microbacterium endoborsara sp. nov., a novel actinobacterium isolated from Borszczowia aralocaspica.</title>
        <authorList>
            <person name="An D."/>
        </authorList>
    </citation>
    <scope>NUCLEOTIDE SEQUENCE [LARGE SCALE GENOMIC DNA]</scope>
    <source>
        <strain evidence="2 3">C1.15228</strain>
    </source>
</reference>
<protein>
    <submittedName>
        <fullName evidence="2">HNH endonuclease</fullName>
    </submittedName>
</protein>
<keyword evidence="2" id="KW-0255">Endonuclease</keyword>